<keyword evidence="1" id="KW-0812">Transmembrane</keyword>
<dbReference type="InterPro" id="IPR009339">
    <property type="entry name" value="DUF998"/>
</dbReference>
<feature type="transmembrane region" description="Helical" evidence="1">
    <location>
        <begin position="125"/>
        <end position="142"/>
    </location>
</feature>
<sequence length="214" mass="23715">MQFLKKYGGYFLVLGVLLDFFTPYYVGFKDQGYNQLTEVISLLGDVNSPVRENFNRLTIIAGMLMLASLPRIYSIFSRKTKKGAWLVVAMIGAYGLFDCIFSGLFSVDTSTAGTVAAALHNGGSAVGYTGFLLLSGVLTIIYSKYGSQKNKNLFGFLFILCMLAAGLYGLARIPQLQQVKPFNYLGLWQRVSSFCNYLPMLALCLQTKTNDKFD</sequence>
<dbReference type="Pfam" id="PF06197">
    <property type="entry name" value="DUF998"/>
    <property type="match status" value="1"/>
</dbReference>
<dbReference type="HOGENOM" id="CLU_111060_0_0_9"/>
<evidence type="ECO:0000313" key="2">
    <source>
        <dbReference type="EMBL" id="EFM82663.1"/>
    </source>
</evidence>
<gene>
    <name evidence="2" type="ORF">HMPREF9498_01743</name>
</gene>
<evidence type="ECO:0008006" key="4">
    <source>
        <dbReference type="Google" id="ProtNLM"/>
    </source>
</evidence>
<dbReference type="AlphaFoldDB" id="A0A125W5T6"/>
<dbReference type="EMBL" id="AEBR01000055">
    <property type="protein sequence ID" value="EFM82663.1"/>
    <property type="molecule type" value="Genomic_DNA"/>
</dbReference>
<evidence type="ECO:0000313" key="3">
    <source>
        <dbReference type="Proteomes" id="UP000004846"/>
    </source>
</evidence>
<accession>A0A125W5T6</accession>
<keyword evidence="1" id="KW-0472">Membrane</keyword>
<reference evidence="2 3" key="1">
    <citation type="submission" date="2010-07" db="EMBL/GenBank/DDBJ databases">
        <authorList>
            <person name="Sid Ahmed O."/>
        </authorList>
    </citation>
    <scope>NUCLEOTIDE SEQUENCE [LARGE SCALE GENOMIC DNA]</scope>
    <source>
        <strain evidence="2 3">TX4248</strain>
    </source>
</reference>
<dbReference type="RefSeq" id="WP_002357259.1">
    <property type="nucleotide sequence ID" value="NZ_GL454455.1"/>
</dbReference>
<dbReference type="Proteomes" id="UP000004846">
    <property type="component" value="Unassembled WGS sequence"/>
</dbReference>
<name>A0A125W5T6_ENTFL</name>
<feature type="transmembrane region" description="Helical" evidence="1">
    <location>
        <begin position="85"/>
        <end position="105"/>
    </location>
</feature>
<keyword evidence="1" id="KW-1133">Transmembrane helix</keyword>
<feature type="transmembrane region" description="Helical" evidence="1">
    <location>
        <begin position="154"/>
        <end position="171"/>
    </location>
</feature>
<evidence type="ECO:0000256" key="1">
    <source>
        <dbReference type="SAM" id="Phobius"/>
    </source>
</evidence>
<proteinExistence type="predicted"/>
<organism evidence="2 3">
    <name type="scientific">Enterococcus faecalis TX4248</name>
    <dbReference type="NCBI Taxonomy" id="749495"/>
    <lineage>
        <taxon>Bacteria</taxon>
        <taxon>Bacillati</taxon>
        <taxon>Bacillota</taxon>
        <taxon>Bacilli</taxon>
        <taxon>Lactobacillales</taxon>
        <taxon>Enterococcaceae</taxon>
        <taxon>Enterococcus</taxon>
    </lineage>
</organism>
<comment type="caution">
    <text evidence="2">The sequence shown here is derived from an EMBL/GenBank/DDBJ whole genome shotgun (WGS) entry which is preliminary data.</text>
</comment>
<feature type="transmembrane region" description="Helical" evidence="1">
    <location>
        <begin position="54"/>
        <end position="73"/>
    </location>
</feature>
<protein>
    <recommendedName>
        <fullName evidence="4">DUF998 domain-containing protein</fullName>
    </recommendedName>
</protein>
<feature type="transmembrane region" description="Helical" evidence="1">
    <location>
        <begin position="7"/>
        <end position="26"/>
    </location>
</feature>